<accession>F3URH8</accession>
<evidence type="ECO:0000313" key="1">
    <source>
        <dbReference type="EMBL" id="EGJ40614.1"/>
    </source>
</evidence>
<dbReference type="HOGENOM" id="CLU_089325_0_0_9"/>
<dbReference type="eggNOG" id="ENOG5030CTC">
    <property type="taxonomic scope" value="Bacteria"/>
</dbReference>
<sequence length="228" mass="26458">MKKQNWLLGIVIAGLLLFFVVSLHGCDFGCETIPKNRTREQYDFEGTFEPMFKFLEQEKKDFTEIETYSPSLTIIDSNGEMTTYDIFLKLQAGSGKGTYTISKGKYKKDAQEVGVTYTDGKLQYEGELEPLFDEEIFNLLIDRNYFEALEVKETFKSAETELSDIIYKAENQSVLYKKIVEKYNLPSDTKLSFSLSHAYYNRYDVLLNFESKQKVIQISTAIYLVKRK</sequence>
<dbReference type="AlphaFoldDB" id="F3URH8"/>
<name>F3URH8_STRSA</name>
<dbReference type="RefSeq" id="WP_002930050.1">
    <property type="nucleotide sequence ID" value="NZ_GL890993.1"/>
</dbReference>
<comment type="caution">
    <text evidence="1">The sequence shown here is derived from an EMBL/GenBank/DDBJ whole genome shotgun (WGS) entry which is preliminary data.</text>
</comment>
<dbReference type="STRING" id="888816.HMPREF9389_1436"/>
<proteinExistence type="predicted"/>
<dbReference type="EMBL" id="AFFN01000018">
    <property type="protein sequence ID" value="EGJ40614.1"/>
    <property type="molecule type" value="Genomic_DNA"/>
</dbReference>
<organism evidence="1 2">
    <name type="scientific">Streptococcus sanguinis SK355</name>
    <dbReference type="NCBI Taxonomy" id="888816"/>
    <lineage>
        <taxon>Bacteria</taxon>
        <taxon>Bacillati</taxon>
        <taxon>Bacillota</taxon>
        <taxon>Bacilli</taxon>
        <taxon>Lactobacillales</taxon>
        <taxon>Streptococcaceae</taxon>
        <taxon>Streptococcus</taxon>
    </lineage>
</organism>
<gene>
    <name evidence="1" type="ORF">HMPREF9389_1436</name>
</gene>
<reference evidence="1 2" key="1">
    <citation type="submission" date="2011-03" db="EMBL/GenBank/DDBJ databases">
        <authorList>
            <person name="Muzny D."/>
            <person name="Qin X."/>
            <person name="Deng J."/>
            <person name="Jiang H."/>
            <person name="Liu Y."/>
            <person name="Qu J."/>
            <person name="Song X.-Z."/>
            <person name="Zhang L."/>
            <person name="Thornton R."/>
            <person name="Coyle M."/>
            <person name="Francisco L."/>
            <person name="Jackson L."/>
            <person name="Javaid M."/>
            <person name="Korchina V."/>
            <person name="Kovar C."/>
            <person name="Mata R."/>
            <person name="Mathew T."/>
            <person name="Ngo R."/>
            <person name="Nguyen L."/>
            <person name="Nguyen N."/>
            <person name="Okwuonu G."/>
            <person name="Ongeri F."/>
            <person name="Pham C."/>
            <person name="Simmons D."/>
            <person name="Wilczek-Boney K."/>
            <person name="Hale W."/>
            <person name="Jakkamsetti A."/>
            <person name="Pham P."/>
            <person name="Ruth R."/>
            <person name="San Lucas F."/>
            <person name="Warren J."/>
            <person name="Zhang J."/>
            <person name="Zhao Z."/>
            <person name="Zhou C."/>
            <person name="Zhu D."/>
            <person name="Lee S."/>
            <person name="Bess C."/>
            <person name="Blankenburg K."/>
            <person name="Forbes L."/>
            <person name="Fu Q."/>
            <person name="Gubbala S."/>
            <person name="Hirani K."/>
            <person name="Jayaseelan J.C."/>
            <person name="Lara F."/>
            <person name="Munidasa M."/>
            <person name="Palculict T."/>
            <person name="Patil S."/>
            <person name="Pu L.-L."/>
            <person name="Saada N."/>
            <person name="Tang L."/>
            <person name="Weissenberger G."/>
            <person name="Zhu Y."/>
            <person name="Hemphill L."/>
            <person name="Shang Y."/>
            <person name="Youmans B."/>
            <person name="Ayvaz T."/>
            <person name="Ross M."/>
            <person name="Santibanez J."/>
            <person name="Aqrawi P."/>
            <person name="Gross S."/>
            <person name="Joshi V."/>
            <person name="Fowler G."/>
            <person name="Nazareth L."/>
            <person name="Reid J."/>
            <person name="Worley K."/>
            <person name="Petrosino J."/>
            <person name="Highlander S."/>
            <person name="Gibbs R."/>
        </authorList>
    </citation>
    <scope>NUCLEOTIDE SEQUENCE [LARGE SCALE GENOMIC DNA]</scope>
    <source>
        <strain evidence="1 2">SK355</strain>
    </source>
</reference>
<evidence type="ECO:0008006" key="3">
    <source>
        <dbReference type="Google" id="ProtNLM"/>
    </source>
</evidence>
<dbReference type="Proteomes" id="UP000005589">
    <property type="component" value="Unassembled WGS sequence"/>
</dbReference>
<dbReference type="PATRIC" id="fig|888816.3.peg.1404"/>
<evidence type="ECO:0000313" key="2">
    <source>
        <dbReference type="Proteomes" id="UP000005589"/>
    </source>
</evidence>
<protein>
    <recommendedName>
        <fullName evidence="3">Lipoprotein</fullName>
    </recommendedName>
</protein>